<proteinExistence type="predicted"/>
<dbReference type="Pfam" id="PF23622">
    <property type="entry name" value="LRR_At1g61320_AtMIF1"/>
    <property type="match status" value="1"/>
</dbReference>
<gene>
    <name evidence="2" type="ORF">ACH5RR_031184</name>
</gene>
<dbReference type="Gene3D" id="1.20.1280.50">
    <property type="match status" value="1"/>
</dbReference>
<dbReference type="Pfam" id="PF00646">
    <property type="entry name" value="F-box"/>
    <property type="match status" value="1"/>
</dbReference>
<dbReference type="EMBL" id="JBJUIK010000013">
    <property type="protein sequence ID" value="KAL3505802.1"/>
    <property type="molecule type" value="Genomic_DNA"/>
</dbReference>
<dbReference type="AlphaFoldDB" id="A0ABD2YIV3"/>
<dbReference type="InterPro" id="IPR032675">
    <property type="entry name" value="LRR_dom_sf"/>
</dbReference>
<dbReference type="SUPFAM" id="SSF52047">
    <property type="entry name" value="RNI-like"/>
    <property type="match status" value="1"/>
</dbReference>
<dbReference type="SMART" id="SM00256">
    <property type="entry name" value="FBOX"/>
    <property type="match status" value="1"/>
</dbReference>
<reference evidence="2 3" key="1">
    <citation type="submission" date="2024-11" db="EMBL/GenBank/DDBJ databases">
        <title>A near-complete genome assembly of Cinchona calisaya.</title>
        <authorList>
            <person name="Lian D.C."/>
            <person name="Zhao X.W."/>
            <person name="Wei L."/>
        </authorList>
    </citation>
    <scope>NUCLEOTIDE SEQUENCE [LARGE SCALE GENOMIC DNA]</scope>
    <source>
        <tissue evidence="2">Nenye</tissue>
    </source>
</reference>
<comment type="caution">
    <text evidence="2">The sequence shown here is derived from an EMBL/GenBank/DDBJ whole genome shotgun (WGS) entry which is preliminary data.</text>
</comment>
<keyword evidence="3" id="KW-1185">Reference proteome</keyword>
<sequence length="569" mass="66378">MEEGEEASLQWLPVEVIHHIFSYLNPEEKAQASILSKNWLFAWRKNPKLQFVDWDFYKPNWYPRNCCIYKNNPKKFRNYVNGILRKHQEDHIEEFNLSMNLTSDDLASLNGWLRIAIKKGVKVLDLSLCADMLSSPYSLPENILLEAKSLTELRLAGCKFINVMMCKNIRVLKLFNVYIDDETFRRVVEGCPFMDDLRIEECVGLDTIRIINLSSLKKLFIQRLRNIEVDAPTLEKMELSILRYPRFLELHASQNLKDLSLKKISIMGKSFFVDLMHKLPNLEYLEVKDCYVHGERVVNFTSHSLKHLCLSSISPSTKIQIEIDAPRLVVFQFQCETILPNVSFMASRSSVSSSQMVSRIEINHQSPRIGAWWFQDLNKLLSSLIGSKISIYITFWRLLQSLEHILGGSSNHPSCVAVDVEKLKLKMPYSFITTWTEDRTNDLVDCLFLACRPKTLVMHRIINRGDDFISYLLKLLTTAERIRNRDSCKSPDHDDIIKLWQDDLKEVVVEVKMKNGRKWRRLGPHDWKTNLLDDSLNFDEWTKIRFGLEWEVYSDSSKAKNHADVCFQA</sequence>
<feature type="domain" description="F-box" evidence="1">
    <location>
        <begin position="6"/>
        <end position="39"/>
    </location>
</feature>
<dbReference type="InterPro" id="IPR036047">
    <property type="entry name" value="F-box-like_dom_sf"/>
</dbReference>
<dbReference type="Gene3D" id="3.80.10.10">
    <property type="entry name" value="Ribonuclease Inhibitor"/>
    <property type="match status" value="1"/>
</dbReference>
<accession>A0ABD2YIV3</accession>
<dbReference type="InterPro" id="IPR055357">
    <property type="entry name" value="LRR_At1g61320_AtMIF1"/>
</dbReference>
<dbReference type="PANTHER" id="PTHR34145">
    <property type="entry name" value="OS02G0105600 PROTEIN"/>
    <property type="match status" value="1"/>
</dbReference>
<dbReference type="SUPFAM" id="SSF81383">
    <property type="entry name" value="F-box domain"/>
    <property type="match status" value="1"/>
</dbReference>
<evidence type="ECO:0000259" key="1">
    <source>
        <dbReference type="PROSITE" id="PS50181"/>
    </source>
</evidence>
<dbReference type="Proteomes" id="UP001630127">
    <property type="component" value="Unassembled WGS sequence"/>
</dbReference>
<protein>
    <recommendedName>
        <fullName evidence="1">F-box domain-containing protein</fullName>
    </recommendedName>
</protein>
<dbReference type="PROSITE" id="PS50181">
    <property type="entry name" value="FBOX"/>
    <property type="match status" value="1"/>
</dbReference>
<name>A0ABD2YIV3_9GENT</name>
<dbReference type="InterPro" id="IPR053772">
    <property type="entry name" value="At1g61320/At1g61330-like"/>
</dbReference>
<organism evidence="2 3">
    <name type="scientific">Cinchona calisaya</name>
    <dbReference type="NCBI Taxonomy" id="153742"/>
    <lineage>
        <taxon>Eukaryota</taxon>
        <taxon>Viridiplantae</taxon>
        <taxon>Streptophyta</taxon>
        <taxon>Embryophyta</taxon>
        <taxon>Tracheophyta</taxon>
        <taxon>Spermatophyta</taxon>
        <taxon>Magnoliopsida</taxon>
        <taxon>eudicotyledons</taxon>
        <taxon>Gunneridae</taxon>
        <taxon>Pentapetalae</taxon>
        <taxon>asterids</taxon>
        <taxon>lamiids</taxon>
        <taxon>Gentianales</taxon>
        <taxon>Rubiaceae</taxon>
        <taxon>Cinchonoideae</taxon>
        <taxon>Cinchoneae</taxon>
        <taxon>Cinchona</taxon>
    </lineage>
</organism>
<dbReference type="InterPro" id="IPR001810">
    <property type="entry name" value="F-box_dom"/>
</dbReference>
<evidence type="ECO:0000313" key="2">
    <source>
        <dbReference type="EMBL" id="KAL3505802.1"/>
    </source>
</evidence>
<evidence type="ECO:0000313" key="3">
    <source>
        <dbReference type="Proteomes" id="UP001630127"/>
    </source>
</evidence>
<dbReference type="PANTHER" id="PTHR34145:SF28">
    <property type="entry name" value="F-BOX DOMAIN-CONTAINING PROTEIN"/>
    <property type="match status" value="1"/>
</dbReference>